<dbReference type="Pfam" id="PF07859">
    <property type="entry name" value="Abhydrolase_3"/>
    <property type="match status" value="1"/>
</dbReference>
<proteinExistence type="predicted"/>
<dbReference type="AlphaFoldDB" id="A0A7S3AP72"/>
<dbReference type="SUPFAM" id="SSF53474">
    <property type="entry name" value="alpha/beta-Hydrolases"/>
    <property type="match status" value="1"/>
</dbReference>
<dbReference type="PANTHER" id="PTHR48081:SF8">
    <property type="entry name" value="ALPHA_BETA HYDROLASE FOLD-3 DOMAIN-CONTAINING PROTEIN-RELATED"/>
    <property type="match status" value="1"/>
</dbReference>
<protein>
    <recommendedName>
        <fullName evidence="2">Alpha/beta hydrolase fold-3 domain-containing protein</fullName>
    </recommendedName>
</protein>
<sequence>MTSASLLAPVCIGFNGLTVARKTTWQPASACVGQHDPQMNDSPGFGGAWIYPRRFETLPTPPGAKDTQGRPLPTNVKAGEVGSRVILWAHGSAFAITQALDFVWLFGQMLSEQTGQVVLLAEYGLTSGTVHPQQLERWCRTYATLCELYGANNVVLAGDSAGGCLSLATLLNTSATLPPPAALVLFSPWVDLRDDALLSVSMAEYPPEKGGLLRYGDCDYLPTKAVLKTSYAYASSKDRDEPLVSPSTANDAQLKALGRQAMGVDGLPYTTRMFITWGGSEILKDQAMGMAARLSGVGLDVTTYAAEKMPHDSAVVAAGLIYNTGLGFLGVGDYSQFEPTRTWAQFLTWLKSVPGWEGTKVPDGW</sequence>
<dbReference type="InterPro" id="IPR050300">
    <property type="entry name" value="GDXG_lipolytic_enzyme"/>
</dbReference>
<evidence type="ECO:0000259" key="2">
    <source>
        <dbReference type="Pfam" id="PF07859"/>
    </source>
</evidence>
<dbReference type="EMBL" id="HBHX01017111">
    <property type="protein sequence ID" value="CAE0108912.1"/>
    <property type="molecule type" value="Transcribed_RNA"/>
</dbReference>
<gene>
    <name evidence="3" type="ORF">HERI1096_LOCUS9572</name>
</gene>
<evidence type="ECO:0000313" key="3">
    <source>
        <dbReference type="EMBL" id="CAE0108912.1"/>
    </source>
</evidence>
<keyword evidence="1" id="KW-0378">Hydrolase</keyword>
<dbReference type="GO" id="GO:0016787">
    <property type="term" value="F:hydrolase activity"/>
    <property type="evidence" value="ECO:0007669"/>
    <property type="project" value="UniProtKB-KW"/>
</dbReference>
<dbReference type="InterPro" id="IPR029058">
    <property type="entry name" value="AB_hydrolase_fold"/>
</dbReference>
<reference evidence="3" key="1">
    <citation type="submission" date="2021-01" db="EMBL/GenBank/DDBJ databases">
        <authorList>
            <person name="Corre E."/>
            <person name="Pelletier E."/>
            <person name="Niang G."/>
            <person name="Scheremetjew M."/>
            <person name="Finn R."/>
            <person name="Kale V."/>
            <person name="Holt S."/>
            <person name="Cochrane G."/>
            <person name="Meng A."/>
            <person name="Brown T."/>
            <person name="Cohen L."/>
        </authorList>
    </citation>
    <scope>NUCLEOTIDE SEQUENCE</scope>
    <source>
        <strain evidence="3">CCMP281</strain>
    </source>
</reference>
<name>A0A7S3AP72_9EUKA</name>
<feature type="domain" description="Alpha/beta hydrolase fold-3" evidence="2">
    <location>
        <begin position="86"/>
        <end position="312"/>
    </location>
</feature>
<dbReference type="Gene3D" id="3.40.50.1820">
    <property type="entry name" value="alpha/beta hydrolase"/>
    <property type="match status" value="1"/>
</dbReference>
<organism evidence="3">
    <name type="scientific">Haptolina ericina</name>
    <dbReference type="NCBI Taxonomy" id="156174"/>
    <lineage>
        <taxon>Eukaryota</taxon>
        <taxon>Haptista</taxon>
        <taxon>Haptophyta</taxon>
        <taxon>Prymnesiophyceae</taxon>
        <taxon>Prymnesiales</taxon>
        <taxon>Prymnesiaceae</taxon>
        <taxon>Haptolina</taxon>
    </lineage>
</organism>
<dbReference type="PANTHER" id="PTHR48081">
    <property type="entry name" value="AB HYDROLASE SUPERFAMILY PROTEIN C4A8.06C"/>
    <property type="match status" value="1"/>
</dbReference>
<dbReference type="InterPro" id="IPR013094">
    <property type="entry name" value="AB_hydrolase_3"/>
</dbReference>
<accession>A0A7S3AP72</accession>
<evidence type="ECO:0000256" key="1">
    <source>
        <dbReference type="ARBA" id="ARBA00022801"/>
    </source>
</evidence>